<proteinExistence type="predicted"/>
<dbReference type="EMBL" id="MG702567">
    <property type="protein sequence ID" value="AUO14932.1"/>
    <property type="molecule type" value="Genomic_DNA"/>
</dbReference>
<name>A0A2I6SBK6_9VIRU</name>
<protein>
    <submittedName>
        <fullName evidence="1">WSSV062</fullName>
    </submittedName>
</protein>
<accession>A0A2I6SBK6</accession>
<evidence type="ECO:0000313" key="1">
    <source>
        <dbReference type="EMBL" id="AUO14932.1"/>
    </source>
</evidence>
<sequence length="66" mass="7476">MFDNMKTDYVVEVIRQLSKNATAAIERCNDSDSAARIAKSGEIYNKDVASTTAARNFFLRFNLVRQ</sequence>
<reference evidence="1" key="2">
    <citation type="journal article" date="2018" name="Genome Announc.">
        <title>First Report of a Complete Genome Sequence of White spot syndrome virus from India.</title>
        <authorList>
            <person name="Vinaya Kumar K."/>
            <person name="Shekhar M.S."/>
            <person name="Otta S.K."/>
            <person name="Karthic K."/>
            <person name="Ashok Kumar J."/>
            <person name="Gopikrishna G."/>
            <person name="Vijayan K.K."/>
        </authorList>
    </citation>
    <scope>NUCLEOTIDE SEQUENCE</scope>
    <source>
        <strain evidence="1">IN_AP4RU</strain>
    </source>
</reference>
<organism evidence="1">
    <name type="scientific">White spot syndrome virus</name>
    <dbReference type="NCBI Taxonomy" id="342409"/>
    <lineage>
        <taxon>Viruses</taxon>
        <taxon>Viruses incertae sedis</taxon>
        <taxon>Naldaviricetes</taxon>
        <taxon>Nimaviridae</taxon>
        <taxon>Whispovirus</taxon>
    </lineage>
</organism>
<dbReference type="Proteomes" id="UP000267352">
    <property type="component" value="Segment"/>
</dbReference>
<reference evidence="1" key="1">
    <citation type="submission" date="2017-12" db="EMBL/GenBank/DDBJ databases">
        <authorList>
            <person name="Katneni V.K."/>
            <person name="Shekhar M.S."/>
            <person name="Otta S.K."/>
            <person name="Karthic K."/>
            <person name="Jangam A.K."/>
            <person name="Gopikrishna G."/>
            <person name="Vijayan K.K."/>
        </authorList>
    </citation>
    <scope>NUCLEOTIDE SEQUENCE [LARGE SCALE GENOMIC DNA]</scope>
    <source>
        <strain evidence="1">IN_AP4RU</strain>
    </source>
</reference>